<dbReference type="CDD" id="cd22984">
    <property type="entry name" value="DD_CrRSP7-like"/>
    <property type="match status" value="1"/>
</dbReference>
<evidence type="ECO:0000313" key="6">
    <source>
        <dbReference type="EMBL" id="POM70748.1"/>
    </source>
</evidence>
<keyword evidence="2" id="KW-0106">Calcium</keyword>
<dbReference type="InterPro" id="IPR018247">
    <property type="entry name" value="EF_Hand_1_Ca_BS"/>
</dbReference>
<sequence length="458" mass="51564">MASKYAKPMQIPADFPDILRNFTREILRQQGKVETKESIYAFGSQYFKDLASKHGAVNKVVDDAAISALTPTYIKMGEEAVKELVNVAFNEAQQQDGGMIVYEQFKKILNGVGDQLQLSSTELKGLYAEADENDEGFIGCAEFLPLGIQALLQLRATHTQRLARIESFRKRETEFFLHGMMQDEMESILRETFQRADKDEIGALSRLAFMEALRDADLGFTRREVNSLMSEAPVADDDTNIIVYPDFVPICFPLLKDIYVQGILEAHSNPEWITQYLTEVFASGDSENTGLLTVAEIARLFRAADVGLTRLQIIAVMAEAQEDNTGFVNYEKFAAQISGMVLALTNVDSQQAYAVYLQKYRKTSEYYTVLDLNQHTFEQALSRALEAVDESHRGVLVRDEVVGAIRNAFPEITDRQLRSLMALSDPDEMGELDYNLITLSAFQALQKLHEYDMMIAEA</sequence>
<dbReference type="Gene3D" id="1.10.238.10">
    <property type="entry name" value="EF-hand"/>
    <property type="match status" value="3"/>
</dbReference>
<comment type="similarity">
    <text evidence="5">Belongs to the ropporin family.</text>
</comment>
<keyword evidence="4" id="KW-0966">Cell projection</keyword>
<evidence type="ECO:0000256" key="3">
    <source>
        <dbReference type="ARBA" id="ARBA00022846"/>
    </source>
</evidence>
<dbReference type="InterPro" id="IPR011992">
    <property type="entry name" value="EF-hand-dom_pair"/>
</dbReference>
<keyword evidence="3" id="KW-0282">Flagellum</keyword>
<evidence type="ECO:0000256" key="5">
    <source>
        <dbReference type="ARBA" id="ARBA00035651"/>
    </source>
</evidence>
<dbReference type="SUPFAM" id="SSF47391">
    <property type="entry name" value="Dimerization-anchoring domain of cAMP-dependent PK regulatory subunit"/>
    <property type="match status" value="1"/>
</dbReference>
<dbReference type="SUPFAM" id="SSF47473">
    <property type="entry name" value="EF-hand"/>
    <property type="match status" value="2"/>
</dbReference>
<evidence type="ECO:0000256" key="1">
    <source>
        <dbReference type="ARBA" id="ARBA00004230"/>
    </source>
</evidence>
<keyword evidence="7" id="KW-1185">Reference proteome</keyword>
<gene>
    <name evidence="6" type="ORF">PHPALM_12769</name>
</gene>
<comment type="caution">
    <text evidence="6">The sequence shown here is derived from an EMBL/GenBank/DDBJ whole genome shotgun (WGS) entry which is preliminary data.</text>
</comment>
<name>A0A2P4XYY3_9STRA</name>
<evidence type="ECO:0000256" key="4">
    <source>
        <dbReference type="ARBA" id="ARBA00023273"/>
    </source>
</evidence>
<dbReference type="Proteomes" id="UP000237271">
    <property type="component" value="Unassembled WGS sequence"/>
</dbReference>
<dbReference type="AlphaFoldDB" id="A0A2P4XYY3"/>
<protein>
    <submittedName>
        <fullName evidence="6">Glutathione Stransferase omegalike protein putative</fullName>
    </submittedName>
</protein>
<organism evidence="6 7">
    <name type="scientific">Phytophthora palmivora</name>
    <dbReference type="NCBI Taxonomy" id="4796"/>
    <lineage>
        <taxon>Eukaryota</taxon>
        <taxon>Sar</taxon>
        <taxon>Stramenopiles</taxon>
        <taxon>Oomycota</taxon>
        <taxon>Peronosporomycetes</taxon>
        <taxon>Peronosporales</taxon>
        <taxon>Peronosporaceae</taxon>
        <taxon>Phytophthora</taxon>
    </lineage>
</organism>
<evidence type="ECO:0000256" key="2">
    <source>
        <dbReference type="ARBA" id="ARBA00022837"/>
    </source>
</evidence>
<proteinExistence type="inferred from homology"/>
<dbReference type="GO" id="GO:0031514">
    <property type="term" value="C:motile cilium"/>
    <property type="evidence" value="ECO:0007669"/>
    <property type="project" value="UniProtKB-SubCell"/>
</dbReference>
<dbReference type="Gene3D" id="1.20.890.10">
    <property type="entry name" value="cAMP-dependent protein kinase regulatory subunit, dimerization-anchoring domain"/>
    <property type="match status" value="1"/>
</dbReference>
<dbReference type="PANTHER" id="PTHR14952">
    <property type="entry name" value="ROPPORIN-1-LIKE PROTEIN"/>
    <property type="match status" value="1"/>
</dbReference>
<reference evidence="6 7" key="1">
    <citation type="journal article" date="2017" name="Genome Biol. Evol.">
        <title>Phytophthora megakarya and P. palmivora, closely related causal agents of cacao black pod rot, underwent increases in genome sizes and gene numbers by different mechanisms.</title>
        <authorList>
            <person name="Ali S.S."/>
            <person name="Shao J."/>
            <person name="Lary D.J."/>
            <person name="Kronmiller B."/>
            <person name="Shen D."/>
            <person name="Strem M.D."/>
            <person name="Amoako-Attah I."/>
            <person name="Akrofi A.Y."/>
            <person name="Begoude B.A."/>
            <person name="Ten Hoopen G.M."/>
            <person name="Coulibaly K."/>
            <person name="Kebe B.I."/>
            <person name="Melnick R.L."/>
            <person name="Guiltinan M.J."/>
            <person name="Tyler B.M."/>
            <person name="Meinhardt L.W."/>
            <person name="Bailey B.A."/>
        </authorList>
    </citation>
    <scope>NUCLEOTIDE SEQUENCE [LARGE SCALE GENOMIC DNA]</scope>
    <source>
        <strain evidence="7">sbr112.9</strain>
    </source>
</reference>
<accession>A0A2P4XYY3</accession>
<dbReference type="EMBL" id="NCKW01006808">
    <property type="protein sequence ID" value="POM70748.1"/>
    <property type="molecule type" value="Genomic_DNA"/>
</dbReference>
<dbReference type="PANTHER" id="PTHR14952:SF9">
    <property type="entry name" value="EF-HAND DOMAIN-CONTAINING PROTEIN"/>
    <property type="match status" value="1"/>
</dbReference>
<dbReference type="OrthoDB" id="252964at2759"/>
<dbReference type="PROSITE" id="PS00018">
    <property type="entry name" value="EF_HAND_1"/>
    <property type="match status" value="1"/>
</dbReference>
<evidence type="ECO:0000313" key="7">
    <source>
        <dbReference type="Proteomes" id="UP000237271"/>
    </source>
</evidence>
<comment type="subcellular location">
    <subcellularLocation>
        <location evidence="1">Cell projection</location>
        <location evidence="1">Cilium</location>
        <location evidence="1">Flagellum</location>
    </subcellularLocation>
</comment>
<keyword evidence="3" id="KW-0969">Cilium</keyword>